<dbReference type="PANTHER" id="PTHR11200:SF127">
    <property type="entry name" value="PHOSPHATIDYLINOSITOL 4,5-BISPHOSPHATE 5-PHOSPHATASE A"/>
    <property type="match status" value="1"/>
</dbReference>
<feature type="domain" description="Inositol polyphosphate-related phosphatase" evidence="2">
    <location>
        <begin position="34"/>
        <end position="82"/>
    </location>
</feature>
<evidence type="ECO:0000256" key="1">
    <source>
        <dbReference type="ARBA" id="ARBA00013044"/>
    </source>
</evidence>
<dbReference type="SUPFAM" id="SSF56219">
    <property type="entry name" value="DNase I-like"/>
    <property type="match status" value="1"/>
</dbReference>
<dbReference type="EMBL" id="JAIPUX010001211">
    <property type="protein sequence ID" value="KAH0625493.1"/>
    <property type="molecule type" value="Genomic_DNA"/>
</dbReference>
<keyword evidence="4" id="KW-1185">Reference proteome</keyword>
<evidence type="ECO:0000259" key="2">
    <source>
        <dbReference type="Pfam" id="PF22669"/>
    </source>
</evidence>
<evidence type="ECO:0000313" key="3">
    <source>
        <dbReference type="EMBL" id="KAH0625493.1"/>
    </source>
</evidence>
<sequence>MRCDALASPSGGLCGLFASHASPLANPLSAFLPMQGNKGGVSVRLSVFGHMVCFLNCHLPAHLEKAEQRREDFTTILHLQQFEGPSASGILDHE</sequence>
<proteinExistence type="predicted"/>
<protein>
    <recommendedName>
        <fullName evidence="1">phosphoinositide 5-phosphatase</fullName>
        <ecNumber evidence="1">3.1.3.36</ecNumber>
    </recommendedName>
</protein>
<dbReference type="Gene3D" id="3.60.10.10">
    <property type="entry name" value="Endonuclease/exonuclease/phosphatase"/>
    <property type="match status" value="1"/>
</dbReference>
<dbReference type="PANTHER" id="PTHR11200">
    <property type="entry name" value="INOSITOL 5-PHOSPHATASE"/>
    <property type="match status" value="1"/>
</dbReference>
<dbReference type="Proteomes" id="UP000826234">
    <property type="component" value="Unassembled WGS sequence"/>
</dbReference>
<organism evidence="3 4">
    <name type="scientific">Phrynosoma platyrhinos</name>
    <name type="common">Desert horned lizard</name>
    <dbReference type="NCBI Taxonomy" id="52577"/>
    <lineage>
        <taxon>Eukaryota</taxon>
        <taxon>Metazoa</taxon>
        <taxon>Chordata</taxon>
        <taxon>Craniata</taxon>
        <taxon>Vertebrata</taxon>
        <taxon>Euteleostomi</taxon>
        <taxon>Lepidosauria</taxon>
        <taxon>Squamata</taxon>
        <taxon>Bifurcata</taxon>
        <taxon>Unidentata</taxon>
        <taxon>Episquamata</taxon>
        <taxon>Toxicofera</taxon>
        <taxon>Iguania</taxon>
        <taxon>Phrynosomatidae</taxon>
        <taxon>Phrynosomatinae</taxon>
        <taxon>Phrynosoma</taxon>
    </lineage>
</organism>
<name>A0ABQ7T8B7_PHRPL</name>
<comment type="caution">
    <text evidence="3">The sequence shown here is derived from an EMBL/GenBank/DDBJ whole genome shotgun (WGS) entry which is preliminary data.</text>
</comment>
<dbReference type="InterPro" id="IPR046985">
    <property type="entry name" value="IP5"/>
</dbReference>
<evidence type="ECO:0000313" key="4">
    <source>
        <dbReference type="Proteomes" id="UP000826234"/>
    </source>
</evidence>
<dbReference type="InterPro" id="IPR036691">
    <property type="entry name" value="Endo/exonu/phosph_ase_sf"/>
</dbReference>
<gene>
    <name evidence="3" type="ORF">JD844_015034</name>
</gene>
<accession>A0ABQ7T8B7</accession>
<dbReference type="InterPro" id="IPR000300">
    <property type="entry name" value="IPPc"/>
</dbReference>
<reference evidence="3 4" key="1">
    <citation type="journal article" date="2022" name="Gigascience">
        <title>A chromosome-level genome assembly and annotation of the desert horned lizard, Phrynosoma platyrhinos, provides insight into chromosomal rearrangements among reptiles.</title>
        <authorList>
            <person name="Koochekian N."/>
            <person name="Ascanio A."/>
            <person name="Farleigh K."/>
            <person name="Card D.C."/>
            <person name="Schield D.R."/>
            <person name="Castoe T.A."/>
            <person name="Jezkova T."/>
        </authorList>
    </citation>
    <scope>NUCLEOTIDE SEQUENCE [LARGE SCALE GENOMIC DNA]</scope>
    <source>
        <strain evidence="3">NK-2021</strain>
    </source>
</reference>
<dbReference type="Pfam" id="PF22669">
    <property type="entry name" value="Exo_endo_phos2"/>
    <property type="match status" value="1"/>
</dbReference>
<dbReference type="EC" id="3.1.3.36" evidence="1"/>